<gene>
    <name evidence="2" type="ORF">E7747_15545</name>
</gene>
<dbReference type="AlphaFoldDB" id="A0A4P7W6I1"/>
<protein>
    <submittedName>
        <fullName evidence="2">RloB domain-containing protein</fullName>
    </submittedName>
</protein>
<accession>A0A4P7W6I1</accession>
<dbReference type="Proteomes" id="UP000297149">
    <property type="component" value="Chromosome"/>
</dbReference>
<name>A0A4P7W6I1_9BACT</name>
<feature type="compositionally biased region" description="Basic residues" evidence="1">
    <location>
        <begin position="63"/>
        <end position="78"/>
    </location>
</feature>
<dbReference type="RefSeq" id="WP_120466147.1">
    <property type="nucleotide sequence ID" value="NZ_CP039396.1"/>
</dbReference>
<evidence type="ECO:0000313" key="2">
    <source>
        <dbReference type="EMBL" id="QCD43542.1"/>
    </source>
</evidence>
<reference evidence="3" key="1">
    <citation type="submission" date="2019-02" db="EMBL/GenBank/DDBJ databases">
        <title>Isolation and identification of novel species under the genus Muribaculum.</title>
        <authorList>
            <person name="Miyake S."/>
            <person name="Ding Y."/>
            <person name="Low A."/>
            <person name="Soh M."/>
            <person name="Seedorf H."/>
        </authorList>
    </citation>
    <scope>NUCLEOTIDE SEQUENCE [LARGE SCALE GENOMIC DNA]</scope>
    <source>
        <strain evidence="3">H5</strain>
    </source>
</reference>
<feature type="region of interest" description="Disordered" evidence="1">
    <location>
        <begin position="60"/>
        <end position="82"/>
    </location>
</feature>
<dbReference type="Pfam" id="PF13707">
    <property type="entry name" value="RloB"/>
    <property type="match status" value="1"/>
</dbReference>
<sequence length="365" mass="41964">MARKNEDTRHSKSVIRIVCEGDKTEPLFFSDLCNTYFHDNEYVDIRTIPQPYVPEEADDVNHTKRGWHKGKKRKVKASQKKEPEPIIISGQPPLKWVQYARHILSEGVDEAWAVYDKDEHPKHKEAFEEAAKVVDGKIVNIAFSSRSFEYYLLLHFEYLYRSFLQTECGERVDGNKHIFECGTGKIPEKDCNGAICINGYARTRGYWMETKSGESTFPLVKDKLIKGMVNACRLRSESDAKTAAPVYERNPYTDVDRLVGRLIGKYTVPFGTKQRICESGTDWTIELSSQGVEIDNHSDRAILLSRGQFTVYDWEKEDVLILNETPILIQPHDKCILDCCLDKTKVISIKLSTEKEILLLPKYES</sequence>
<evidence type="ECO:0000256" key="1">
    <source>
        <dbReference type="SAM" id="MobiDB-lite"/>
    </source>
</evidence>
<dbReference type="KEGG" id="ddb:E7747_15545"/>
<keyword evidence="3" id="KW-1185">Reference proteome</keyword>
<dbReference type="InterPro" id="IPR025591">
    <property type="entry name" value="RloB"/>
</dbReference>
<proteinExistence type="predicted"/>
<evidence type="ECO:0000313" key="3">
    <source>
        <dbReference type="Proteomes" id="UP000297149"/>
    </source>
</evidence>
<organism evidence="2 3">
    <name type="scientific">Duncaniella dubosii</name>
    <dbReference type="NCBI Taxonomy" id="2518971"/>
    <lineage>
        <taxon>Bacteria</taxon>
        <taxon>Pseudomonadati</taxon>
        <taxon>Bacteroidota</taxon>
        <taxon>Bacteroidia</taxon>
        <taxon>Bacteroidales</taxon>
        <taxon>Muribaculaceae</taxon>
        <taxon>Duncaniella</taxon>
    </lineage>
</organism>
<dbReference type="EMBL" id="CP039396">
    <property type="protein sequence ID" value="QCD43542.1"/>
    <property type="molecule type" value="Genomic_DNA"/>
</dbReference>